<proteinExistence type="predicted"/>
<protein>
    <submittedName>
        <fullName evidence="2">Uncharacterized protein</fullName>
    </submittedName>
</protein>
<dbReference type="AlphaFoldDB" id="A0A4Y2J0I4"/>
<comment type="caution">
    <text evidence="2">The sequence shown here is derived from an EMBL/GenBank/DDBJ whole genome shotgun (WGS) entry which is preliminary data.</text>
</comment>
<keyword evidence="3" id="KW-1185">Reference proteome</keyword>
<evidence type="ECO:0000313" key="3">
    <source>
        <dbReference type="Proteomes" id="UP000499080"/>
    </source>
</evidence>
<accession>A0A4Y2J0I4</accession>
<reference evidence="2 3" key="1">
    <citation type="journal article" date="2019" name="Sci. Rep.">
        <title>Orb-weaving spider Araneus ventricosus genome elucidates the spidroin gene catalogue.</title>
        <authorList>
            <person name="Kono N."/>
            <person name="Nakamura H."/>
            <person name="Ohtoshi R."/>
            <person name="Moran D.A.P."/>
            <person name="Shinohara A."/>
            <person name="Yoshida Y."/>
            <person name="Fujiwara M."/>
            <person name="Mori M."/>
            <person name="Tomita M."/>
            <person name="Arakawa K."/>
        </authorList>
    </citation>
    <scope>NUCLEOTIDE SEQUENCE [LARGE SCALE GENOMIC DNA]</scope>
</reference>
<evidence type="ECO:0000313" key="2">
    <source>
        <dbReference type="EMBL" id="GBM83647.1"/>
    </source>
</evidence>
<dbReference type="EMBL" id="BGPR01003098">
    <property type="protein sequence ID" value="GBM83647.1"/>
    <property type="molecule type" value="Genomic_DNA"/>
</dbReference>
<dbReference type="Proteomes" id="UP000499080">
    <property type="component" value="Unassembled WGS sequence"/>
</dbReference>
<name>A0A4Y2J0I4_ARAVE</name>
<sequence length="103" mass="11526">MTSKSSIAREPLTEMQMRSLEYPAKRAANTARMQRRSSEPVSDSIGIDFAPTSKNAAENATLAEPEKDPKQELKVAYIPIMWALLSKVQWVQLHGRSSVESCF</sequence>
<gene>
    <name evidence="2" type="ORF">AVEN_160815_1</name>
</gene>
<organism evidence="2 3">
    <name type="scientific">Araneus ventricosus</name>
    <name type="common">Orbweaver spider</name>
    <name type="synonym">Epeira ventricosa</name>
    <dbReference type="NCBI Taxonomy" id="182803"/>
    <lineage>
        <taxon>Eukaryota</taxon>
        <taxon>Metazoa</taxon>
        <taxon>Ecdysozoa</taxon>
        <taxon>Arthropoda</taxon>
        <taxon>Chelicerata</taxon>
        <taxon>Arachnida</taxon>
        <taxon>Araneae</taxon>
        <taxon>Araneomorphae</taxon>
        <taxon>Entelegynae</taxon>
        <taxon>Araneoidea</taxon>
        <taxon>Araneidae</taxon>
        <taxon>Araneus</taxon>
    </lineage>
</organism>
<evidence type="ECO:0000256" key="1">
    <source>
        <dbReference type="SAM" id="MobiDB-lite"/>
    </source>
</evidence>
<feature type="region of interest" description="Disordered" evidence="1">
    <location>
        <begin position="26"/>
        <end position="50"/>
    </location>
</feature>